<feature type="domain" description="NADH:quinone oxidoreductase/Mrp antiporter transmembrane" evidence="11">
    <location>
        <begin position="102"/>
        <end position="316"/>
    </location>
</feature>
<evidence type="ECO:0000313" key="13">
    <source>
        <dbReference type="Proteomes" id="UP000515947"/>
    </source>
</evidence>
<feature type="transmembrane region" description="Helical" evidence="10">
    <location>
        <begin position="338"/>
        <end position="357"/>
    </location>
</feature>
<comment type="function">
    <text evidence="7">Part of an energy-coupled inorganic carbon pump.</text>
</comment>
<comment type="subcellular location">
    <subcellularLocation>
        <location evidence="7">Cell membrane</location>
        <topology evidence="7">Peripheral membrane protein</topology>
    </subcellularLocation>
    <subcellularLocation>
        <location evidence="1">Endomembrane system</location>
        <topology evidence="1">Multi-pass membrane protein</topology>
    </subcellularLocation>
    <subcellularLocation>
        <location evidence="8">Membrane</location>
        <topology evidence="8">Multi-pass membrane protein</topology>
    </subcellularLocation>
</comment>
<dbReference type="Proteomes" id="UP000515947">
    <property type="component" value="Chromosome"/>
</dbReference>
<feature type="transmembrane region" description="Helical" evidence="10">
    <location>
        <begin position="434"/>
        <end position="453"/>
    </location>
</feature>
<keyword evidence="10" id="KW-1133">Transmembrane helix</keyword>
<dbReference type="HAMAP" id="MF_01871">
    <property type="entry name" value="DabA"/>
    <property type="match status" value="1"/>
</dbReference>
<feature type="binding site" evidence="7">
    <location>
        <position position="847"/>
    </location>
    <ligand>
        <name>Zn(2+)</name>
        <dbReference type="ChEBI" id="CHEBI:29105"/>
    </ligand>
</feature>
<evidence type="ECO:0000313" key="12">
    <source>
        <dbReference type="EMBL" id="QNN54383.1"/>
    </source>
</evidence>
<name>A0A7G9RFK8_9ACTN</name>
<dbReference type="GO" id="GO:0012505">
    <property type="term" value="C:endomembrane system"/>
    <property type="evidence" value="ECO:0007669"/>
    <property type="project" value="UniProtKB-SubCell"/>
</dbReference>
<sequence>MSTLQWARRLSAVIGSAGVAAALTTDGSLTWTVSAGGVAWGLHVDRVSAVLLTLVGLLGWLVTTYAVTNLRGQRRLGRFGLLAGGALAALGLMVTGASLPVVALGWTASGLAIAALVGHAGTPGARRAAAHTRRQLLVGDALLWLGVLVALLALPTVDRAELAALGADGLSAASGAGAATAVALCLVAAGLVRSALVPFHRWLPETAEAPSPVSALLHAGVVNGAGILPLLAWPVLAAAPAALLLLVVAGVASVALGTLAAQVRTDVKGRLACSTTAQMGWMAVQLGLGLPAAALLHLVGHGCYKAWLFLRAGGEVTRSRRRPAPQGAAVPRVRGDGLPWATLAALVAVLGAAPAAVHQVELLGAPAVLPFLLAVSAAAVAGRAAGRDRGPAGPRTGVAVLAGLGAAAYGWLLLGWESLLSDPFPPVPVWDGVLAVALVAGIVTAGALLLLGVRRVGPTSTSALAVRLGGSALPPWHARVGGRAGWPTARAAGDRRSGGGALGPEPVAALVRTAGTLVSPQWPLREMVAANPLANLETMPFDDAVQVVERVHGAAGNLPLGTYHWLHATGRISRGDLAVVVADLTGGTAGRTALDVDLSVEQFLEASAAEAAAGSAAPGASPAAGTAGKRAATLRFCEAAGDDRGTARLAGLVDDHAALWTQRAWSRAHDDAVGPWRLWRAAAVQTGYERQVRVRGLSRLVRDLPEDPAAALAVLLDRAGVSRQGLVGYVCRTLAAAPGWAAHAQWRVRRTGELTPLLELVALRVALDVLFTGAVAARPVDLEAQQRPQPERTLFAGRRLASVWQLAYERGVHDDLLARLQRQADGHRPEAEAPAARPSAQLVLCIDVRSERLRRALERQGDYETFGAAGFFGAAVRYHDADGGSFDQCPALVVPTHEAAAAQDGPVRLRSRVHRASTSLGSAPAVPLVLAEAGGLPAAAAALAATVLPSRWRSVDRSWTRRALGRQPAPSPRLHVAMTQEERADLAEGLLRAIGLVDGFAPLLVVCGHVAAMENNAYASAYDCGACGGNGGEVNAVVVVDALNDPEVRRRLAARGITLPADTVAVAAVHETTTDALTVDPLAQARLTHAAQLEALERDARLAAAATCEERLRTLPDQVRGRRRGPGRRGDARTVAARRASDWSEPTPEWGLAGNAAMLIGPRRLSADLDLDGRVFLHSYDERQDPDRAVLESLLNAPAVVGQWINAQYYFSTVAPDVLGAGDKTTHNVVGDVGVLTGAHGDLRLGLPWQALFAADPAEVPPPGAHEPVRQLVVVAAAPEAVLAVVRRSTVLQRLVCGEWLHLACLSPDDGADRRVHLVTTDLRTTPWSPPLASPWTDPSADPFADAVGPR</sequence>
<evidence type="ECO:0000256" key="8">
    <source>
        <dbReference type="RuleBase" id="RU000320"/>
    </source>
</evidence>
<feature type="transmembrane region" description="Helical" evidence="10">
    <location>
        <begin position="79"/>
        <end position="97"/>
    </location>
</feature>
<evidence type="ECO:0000259" key="11">
    <source>
        <dbReference type="Pfam" id="PF00361"/>
    </source>
</evidence>
<evidence type="ECO:0000256" key="10">
    <source>
        <dbReference type="SAM" id="Phobius"/>
    </source>
</evidence>
<keyword evidence="3 7" id="KW-1003">Cell membrane</keyword>
<comment type="cofactor">
    <cofactor evidence="7">
        <name>Zn(2+)</name>
        <dbReference type="ChEBI" id="CHEBI:29105"/>
    </cofactor>
</comment>
<dbReference type="EMBL" id="CP060713">
    <property type="protein sequence ID" value="QNN54383.1"/>
    <property type="molecule type" value="Genomic_DNA"/>
</dbReference>
<evidence type="ECO:0000256" key="1">
    <source>
        <dbReference type="ARBA" id="ARBA00004127"/>
    </source>
</evidence>
<reference evidence="12 13" key="1">
    <citation type="submission" date="2020-08" db="EMBL/GenBank/DDBJ databases">
        <title>Genome sequence of Nocardioides mesophilus KACC 16243T.</title>
        <authorList>
            <person name="Hyun D.-W."/>
            <person name="Bae J.-W."/>
        </authorList>
    </citation>
    <scope>NUCLEOTIDE SEQUENCE [LARGE SCALE GENOMIC DNA]</scope>
    <source>
        <strain evidence="12 13">KACC 16243</strain>
    </source>
</reference>
<dbReference type="Pfam" id="PF00361">
    <property type="entry name" value="Proton_antipo_M"/>
    <property type="match status" value="1"/>
</dbReference>
<evidence type="ECO:0000256" key="3">
    <source>
        <dbReference type="ARBA" id="ARBA00022475"/>
    </source>
</evidence>
<dbReference type="KEGG" id="nmes:H9L09_08670"/>
<dbReference type="PANTHER" id="PTHR38344:SF1">
    <property type="entry name" value="INORGANIC CARBON TRANSPORTER SUBUNIT DABA-RELATED"/>
    <property type="match status" value="1"/>
</dbReference>
<protein>
    <recommendedName>
        <fullName evidence="7">Probable inorganic carbon transporter subunit DabA</fullName>
    </recommendedName>
</protein>
<evidence type="ECO:0000256" key="4">
    <source>
        <dbReference type="ARBA" id="ARBA00022723"/>
    </source>
</evidence>
<feature type="transmembrane region" description="Helical" evidence="10">
    <location>
        <begin position="137"/>
        <end position="157"/>
    </location>
</feature>
<dbReference type="GO" id="GO:0008270">
    <property type="term" value="F:zinc ion binding"/>
    <property type="evidence" value="ECO:0007669"/>
    <property type="project" value="UniProtKB-UniRule"/>
</dbReference>
<dbReference type="PRINTS" id="PR01434">
    <property type="entry name" value="NADHDHGNASE5"/>
</dbReference>
<feature type="transmembrane region" description="Helical" evidence="10">
    <location>
        <begin position="363"/>
        <end position="385"/>
    </location>
</feature>
<keyword evidence="2 7" id="KW-0813">Transport</keyword>
<feature type="region of interest" description="Disordered" evidence="9">
    <location>
        <begin position="1327"/>
        <end position="1351"/>
    </location>
</feature>
<feature type="binding site" evidence="7">
    <location>
        <position position="845"/>
    </location>
    <ligand>
        <name>Zn(2+)</name>
        <dbReference type="ChEBI" id="CHEBI:29105"/>
    </ligand>
</feature>
<accession>A0A7G9RFK8</accession>
<dbReference type="PANTHER" id="PTHR38344">
    <property type="entry name" value="UPF0753 PROTEIN AQ_863"/>
    <property type="match status" value="1"/>
</dbReference>
<keyword evidence="13" id="KW-1185">Reference proteome</keyword>
<dbReference type="InterPro" id="IPR018752">
    <property type="entry name" value="DabA"/>
</dbReference>
<evidence type="ECO:0000256" key="2">
    <source>
        <dbReference type="ARBA" id="ARBA00022448"/>
    </source>
</evidence>
<feature type="binding site" evidence="7">
    <location>
        <position position="1024"/>
    </location>
    <ligand>
        <name>Zn(2+)</name>
        <dbReference type="ChEBI" id="CHEBI:29105"/>
    </ligand>
</feature>
<feature type="transmembrane region" description="Helical" evidence="10">
    <location>
        <begin position="397"/>
        <end position="414"/>
    </location>
</feature>
<evidence type="ECO:0000256" key="7">
    <source>
        <dbReference type="HAMAP-Rule" id="MF_01871"/>
    </source>
</evidence>
<keyword evidence="8 10" id="KW-0812">Transmembrane</keyword>
<dbReference type="Pfam" id="PF10070">
    <property type="entry name" value="DabA"/>
    <property type="match status" value="1"/>
</dbReference>
<keyword evidence="5 7" id="KW-0862">Zinc</keyword>
<proteinExistence type="inferred from homology"/>
<evidence type="ECO:0000256" key="9">
    <source>
        <dbReference type="SAM" id="MobiDB-lite"/>
    </source>
</evidence>
<organism evidence="12 13">
    <name type="scientific">Nocardioides mesophilus</name>
    <dbReference type="NCBI Taxonomy" id="433659"/>
    <lineage>
        <taxon>Bacteria</taxon>
        <taxon>Bacillati</taxon>
        <taxon>Actinomycetota</taxon>
        <taxon>Actinomycetes</taxon>
        <taxon>Propionibacteriales</taxon>
        <taxon>Nocardioidaceae</taxon>
        <taxon>Nocardioides</taxon>
    </lineage>
</organism>
<dbReference type="GO" id="GO:0005886">
    <property type="term" value="C:plasma membrane"/>
    <property type="evidence" value="ECO:0007669"/>
    <property type="project" value="UniProtKB-SubCell"/>
</dbReference>
<feature type="transmembrane region" description="Helical" evidence="10">
    <location>
        <begin position="169"/>
        <end position="192"/>
    </location>
</feature>
<feature type="transmembrane region" description="Helical" evidence="10">
    <location>
        <begin position="46"/>
        <end position="67"/>
    </location>
</feature>
<keyword evidence="6 7" id="KW-0472">Membrane</keyword>
<evidence type="ECO:0000256" key="5">
    <source>
        <dbReference type="ARBA" id="ARBA00022833"/>
    </source>
</evidence>
<feature type="binding site" evidence="7">
    <location>
        <position position="1009"/>
    </location>
    <ligand>
        <name>Zn(2+)</name>
        <dbReference type="ChEBI" id="CHEBI:29105"/>
    </ligand>
</feature>
<feature type="transmembrane region" description="Helical" evidence="10">
    <location>
        <begin position="103"/>
        <end position="125"/>
    </location>
</feature>
<feature type="region of interest" description="Disordered" evidence="9">
    <location>
        <begin position="1119"/>
        <end position="1146"/>
    </location>
</feature>
<dbReference type="InterPro" id="IPR001750">
    <property type="entry name" value="ND/Mrp_TM"/>
</dbReference>
<comment type="subunit">
    <text evidence="7">Forms a complex with DabB.</text>
</comment>
<feature type="transmembrane region" description="Helical" evidence="10">
    <location>
        <begin position="241"/>
        <end position="261"/>
    </location>
</feature>
<dbReference type="RefSeq" id="WP_187580223.1">
    <property type="nucleotide sequence ID" value="NZ_CP060713.1"/>
</dbReference>
<feature type="transmembrane region" description="Helical" evidence="10">
    <location>
        <begin position="213"/>
        <end position="235"/>
    </location>
</feature>
<keyword evidence="4 7" id="KW-0479">Metal-binding</keyword>
<gene>
    <name evidence="7" type="primary">dabA</name>
    <name evidence="12" type="ORF">H9L09_08670</name>
</gene>
<comment type="similarity">
    <text evidence="7">Belongs to the inorganic carbon transporter (TC 9.A.2) DabA family.</text>
</comment>
<evidence type="ECO:0000256" key="6">
    <source>
        <dbReference type="ARBA" id="ARBA00023136"/>
    </source>
</evidence>